<dbReference type="Pfam" id="PF11731">
    <property type="entry name" value="Cdd1"/>
    <property type="match status" value="1"/>
</dbReference>
<sequence length="66" mass="7813">MAAASPKLPLSDEERTKLSDTLRCIVHHANHPDSEKSWFAFTEERKRYRQQFGYPDTRPSRAWHEV</sequence>
<dbReference type="RefSeq" id="WP_377945747.1">
    <property type="nucleotide sequence ID" value="NZ_JBHUCX010000099.1"/>
</dbReference>
<dbReference type="Proteomes" id="UP001597079">
    <property type="component" value="Unassembled WGS sequence"/>
</dbReference>
<keyword evidence="2" id="KW-1185">Reference proteome</keyword>
<accession>A0ABW4JPM8</accession>
<evidence type="ECO:0000313" key="1">
    <source>
        <dbReference type="EMBL" id="MFD1677829.1"/>
    </source>
</evidence>
<reference evidence="2" key="1">
    <citation type="journal article" date="2019" name="Int. J. Syst. Evol. Microbiol.">
        <title>The Global Catalogue of Microorganisms (GCM) 10K type strain sequencing project: providing services to taxonomists for standard genome sequencing and annotation.</title>
        <authorList>
            <consortium name="The Broad Institute Genomics Platform"/>
            <consortium name="The Broad Institute Genome Sequencing Center for Infectious Disease"/>
            <person name="Wu L."/>
            <person name="Ma J."/>
        </authorList>
    </citation>
    <scope>NUCLEOTIDE SEQUENCE [LARGE SCALE GENOMIC DNA]</scope>
    <source>
        <strain evidence="2">CGMCC 1.12286</strain>
    </source>
</reference>
<proteinExistence type="predicted"/>
<organism evidence="1 2">
    <name type="scientific">Alicyclobacillus fodiniaquatilis</name>
    <dbReference type="NCBI Taxonomy" id="1661150"/>
    <lineage>
        <taxon>Bacteria</taxon>
        <taxon>Bacillati</taxon>
        <taxon>Bacillota</taxon>
        <taxon>Bacilli</taxon>
        <taxon>Bacillales</taxon>
        <taxon>Alicyclobacillaceae</taxon>
        <taxon>Alicyclobacillus</taxon>
    </lineage>
</organism>
<name>A0ABW4JPM8_9BACL</name>
<comment type="caution">
    <text evidence="1">The sequence shown here is derived from an EMBL/GenBank/DDBJ whole genome shotgun (WGS) entry which is preliminary data.</text>
</comment>
<gene>
    <name evidence="1" type="ORF">ACFSB2_24505</name>
</gene>
<dbReference type="EMBL" id="JBHUCX010000099">
    <property type="protein sequence ID" value="MFD1677829.1"/>
    <property type="molecule type" value="Genomic_DNA"/>
</dbReference>
<evidence type="ECO:0000313" key="2">
    <source>
        <dbReference type="Proteomes" id="UP001597079"/>
    </source>
</evidence>
<protein>
    <submittedName>
        <fullName evidence="1">Helix-hairpin-helix domain-containing protein</fullName>
    </submittedName>
</protein>
<dbReference type="InterPro" id="IPR021725">
    <property type="entry name" value="Cdd1"/>
</dbReference>